<feature type="binding site" evidence="9">
    <location>
        <position position="76"/>
    </location>
    <ligand>
        <name>4-amino-2-methyl-5-(diphosphooxymethyl)pyrimidine</name>
        <dbReference type="ChEBI" id="CHEBI:57841"/>
    </ligand>
</feature>
<evidence type="ECO:0000256" key="4">
    <source>
        <dbReference type="ARBA" id="ARBA00022842"/>
    </source>
</evidence>
<feature type="binding site" evidence="9">
    <location>
        <begin position="141"/>
        <end position="143"/>
    </location>
    <ligand>
        <name>2-[(2R,5Z)-2-carboxy-4-methylthiazol-5(2H)-ylidene]ethyl phosphate</name>
        <dbReference type="ChEBI" id="CHEBI:62899"/>
    </ligand>
</feature>
<evidence type="ECO:0000313" key="13">
    <source>
        <dbReference type="EMBL" id="NSK14715.1"/>
    </source>
</evidence>
<organism evidence="14 15">
    <name type="scientific">Dorea phocaeensis</name>
    <dbReference type="NCBI Taxonomy" id="2040291"/>
    <lineage>
        <taxon>Bacteria</taxon>
        <taxon>Bacillati</taxon>
        <taxon>Bacillota</taxon>
        <taxon>Clostridia</taxon>
        <taxon>Lachnospirales</taxon>
        <taxon>Lachnospiraceae</taxon>
        <taxon>Dorea</taxon>
    </lineage>
</organism>
<dbReference type="InterPro" id="IPR036206">
    <property type="entry name" value="ThiamineP_synth_sf"/>
</dbReference>
<sequence>MKCDKRCEEKDLLLYAVTDRSWLNGRTLYSQVEEAIKGGATFIQLREKELNEDAFLEEAKEIKELCARYHVPFVINDNVEIALAMDADGVHVGQSDMEALDVRAKLGPDKIIGVSAQTVEQALLAQKHGADYLGVGAVFTTGSKADADDVSHETLKAICDAVDIPVIAIGGIGIHNVMELAGSGICGVAVISAIFAQPDIQEATKVLKEETQKMVKA</sequence>
<dbReference type="GO" id="GO:0000287">
    <property type="term" value="F:magnesium ion binding"/>
    <property type="evidence" value="ECO:0007669"/>
    <property type="project" value="UniProtKB-UniRule"/>
</dbReference>
<evidence type="ECO:0000256" key="3">
    <source>
        <dbReference type="ARBA" id="ARBA00022723"/>
    </source>
</evidence>
<keyword evidence="15" id="KW-1185">Reference proteome</keyword>
<dbReference type="GO" id="GO:0009228">
    <property type="term" value="P:thiamine biosynthetic process"/>
    <property type="evidence" value="ECO:0007669"/>
    <property type="project" value="UniProtKB-KW"/>
</dbReference>
<feature type="binding site" evidence="9">
    <location>
        <position position="171"/>
    </location>
    <ligand>
        <name>2-[(2R,5Z)-2-carboxy-4-methylthiazol-5(2H)-ylidene]ethyl phosphate</name>
        <dbReference type="ChEBI" id="CHEBI:62899"/>
    </ligand>
</feature>
<gene>
    <name evidence="9 14" type="primary">thiE</name>
    <name evidence="14" type="ORF">G5A66_07480</name>
    <name evidence="13" type="ORF">G5A75_07500</name>
</gene>
<dbReference type="SUPFAM" id="SSF51391">
    <property type="entry name" value="Thiamin phosphate synthase"/>
    <property type="match status" value="1"/>
</dbReference>
<evidence type="ECO:0000256" key="6">
    <source>
        <dbReference type="ARBA" id="ARBA00047334"/>
    </source>
</evidence>
<comment type="similarity">
    <text evidence="9 10">Belongs to the thiamine-phosphate synthase family.</text>
</comment>
<dbReference type="GO" id="GO:0004789">
    <property type="term" value="F:thiamine-phosphate diphosphorylase activity"/>
    <property type="evidence" value="ECO:0007669"/>
    <property type="project" value="UniProtKB-UniRule"/>
</dbReference>
<dbReference type="EMBL" id="JAAITX010000004">
    <property type="protein sequence ID" value="NVH58489.1"/>
    <property type="molecule type" value="Genomic_DNA"/>
</dbReference>
<comment type="cofactor">
    <cofactor evidence="9">
        <name>Mg(2+)</name>
        <dbReference type="ChEBI" id="CHEBI:18420"/>
    </cofactor>
    <text evidence="9">Binds 1 Mg(2+) ion per subunit.</text>
</comment>
<evidence type="ECO:0000256" key="7">
    <source>
        <dbReference type="ARBA" id="ARBA00047851"/>
    </source>
</evidence>
<comment type="catalytic activity">
    <reaction evidence="8 9 10">
        <text>2-[(2R,5Z)-2-carboxy-4-methylthiazol-5(2H)-ylidene]ethyl phosphate + 4-amino-2-methyl-5-(diphosphooxymethyl)pyrimidine + 2 H(+) = thiamine phosphate + CO2 + diphosphate</text>
        <dbReference type="Rhea" id="RHEA:47844"/>
        <dbReference type="ChEBI" id="CHEBI:15378"/>
        <dbReference type="ChEBI" id="CHEBI:16526"/>
        <dbReference type="ChEBI" id="CHEBI:33019"/>
        <dbReference type="ChEBI" id="CHEBI:37575"/>
        <dbReference type="ChEBI" id="CHEBI:57841"/>
        <dbReference type="ChEBI" id="CHEBI:62899"/>
        <dbReference type="EC" id="2.5.1.3"/>
    </reaction>
</comment>
<dbReference type="FunFam" id="3.20.20.70:FF:000096">
    <property type="entry name" value="Thiamine-phosphate synthase"/>
    <property type="match status" value="1"/>
</dbReference>
<evidence type="ECO:0000259" key="12">
    <source>
        <dbReference type="Pfam" id="PF02581"/>
    </source>
</evidence>
<reference evidence="15 16" key="1">
    <citation type="journal article" date="2020" name="Cell Host Microbe">
        <title>Functional and Genomic Variation between Human-Derived Isolates of Lachnospiraceae Reveals Inter- and Intra-Species Diversity.</title>
        <authorList>
            <person name="Sorbara M.T."/>
            <person name="Littmann E.R."/>
            <person name="Fontana E."/>
            <person name="Moody T.U."/>
            <person name="Kohout C.E."/>
            <person name="Gjonbalaj M."/>
            <person name="Eaton V."/>
            <person name="Seok R."/>
            <person name="Leiner I.M."/>
            <person name="Pamer E.G."/>
        </authorList>
    </citation>
    <scope>NUCLEOTIDE SEQUENCE [LARGE SCALE GENOMIC DNA]</scope>
    <source>
        <strain evidence="14 15">MSK.17.11</strain>
        <strain evidence="13 16">MSK.17.38</strain>
    </source>
</reference>
<evidence type="ECO:0000256" key="9">
    <source>
        <dbReference type="HAMAP-Rule" id="MF_00097"/>
    </source>
</evidence>
<dbReference type="InterPro" id="IPR022998">
    <property type="entry name" value="ThiamineP_synth_TenI"/>
</dbReference>
<keyword evidence="3 9" id="KW-0479">Metal-binding</keyword>
<name>A0A850HL54_9FIRM</name>
<dbReference type="PANTHER" id="PTHR20857:SF15">
    <property type="entry name" value="THIAMINE-PHOSPHATE SYNTHASE"/>
    <property type="match status" value="1"/>
</dbReference>
<evidence type="ECO:0000256" key="2">
    <source>
        <dbReference type="ARBA" id="ARBA00022679"/>
    </source>
</evidence>
<dbReference type="RefSeq" id="WP_173814714.1">
    <property type="nucleotide sequence ID" value="NZ_JAAITX010000004.1"/>
</dbReference>
<feature type="binding site" evidence="9">
    <location>
        <begin position="191"/>
        <end position="192"/>
    </location>
    <ligand>
        <name>2-[(2R,5Z)-2-carboxy-4-methylthiazol-5(2H)-ylidene]ethyl phosphate</name>
        <dbReference type="ChEBI" id="CHEBI:62899"/>
    </ligand>
</feature>
<dbReference type="EMBL" id="JAAIUO010000004">
    <property type="protein sequence ID" value="NSK14715.1"/>
    <property type="molecule type" value="Genomic_DNA"/>
</dbReference>
<dbReference type="InterPro" id="IPR013785">
    <property type="entry name" value="Aldolase_TIM"/>
</dbReference>
<evidence type="ECO:0000313" key="15">
    <source>
        <dbReference type="Proteomes" id="UP000528555"/>
    </source>
</evidence>
<dbReference type="EC" id="2.5.1.3" evidence="9"/>
<evidence type="ECO:0000313" key="14">
    <source>
        <dbReference type="EMBL" id="NVH58489.1"/>
    </source>
</evidence>
<comment type="catalytic activity">
    <reaction evidence="7 9 10">
        <text>2-(2-carboxy-4-methylthiazol-5-yl)ethyl phosphate + 4-amino-2-methyl-5-(diphosphooxymethyl)pyrimidine + 2 H(+) = thiamine phosphate + CO2 + diphosphate</text>
        <dbReference type="Rhea" id="RHEA:47848"/>
        <dbReference type="ChEBI" id="CHEBI:15378"/>
        <dbReference type="ChEBI" id="CHEBI:16526"/>
        <dbReference type="ChEBI" id="CHEBI:33019"/>
        <dbReference type="ChEBI" id="CHEBI:37575"/>
        <dbReference type="ChEBI" id="CHEBI:57841"/>
        <dbReference type="ChEBI" id="CHEBI:62890"/>
        <dbReference type="EC" id="2.5.1.3"/>
    </reaction>
</comment>
<accession>A0A850HL54</accession>
<feature type="binding site" evidence="9">
    <location>
        <position position="144"/>
    </location>
    <ligand>
        <name>4-amino-2-methyl-5-(diphosphooxymethyl)pyrimidine</name>
        <dbReference type="ChEBI" id="CHEBI:57841"/>
    </ligand>
</feature>
<evidence type="ECO:0000313" key="16">
    <source>
        <dbReference type="Proteomes" id="UP000701680"/>
    </source>
</evidence>
<dbReference type="Proteomes" id="UP000701680">
    <property type="component" value="Unassembled WGS sequence"/>
</dbReference>
<comment type="caution">
    <text evidence="14">The sequence shown here is derived from an EMBL/GenBank/DDBJ whole genome shotgun (WGS) entry which is preliminary data.</text>
</comment>
<feature type="binding site" evidence="9">
    <location>
        <position position="96"/>
    </location>
    <ligand>
        <name>Mg(2+)</name>
        <dbReference type="ChEBI" id="CHEBI:18420"/>
    </ligand>
</feature>
<dbReference type="InterPro" id="IPR034291">
    <property type="entry name" value="TMP_synthase"/>
</dbReference>
<keyword evidence="5 9" id="KW-0784">Thiamine biosynthesis</keyword>
<feature type="binding site" evidence="9">
    <location>
        <position position="77"/>
    </location>
    <ligand>
        <name>Mg(2+)</name>
        <dbReference type="ChEBI" id="CHEBI:18420"/>
    </ligand>
</feature>
<dbReference type="NCBIfam" id="TIGR00693">
    <property type="entry name" value="thiE"/>
    <property type="match status" value="1"/>
</dbReference>
<evidence type="ECO:0000256" key="11">
    <source>
        <dbReference type="RuleBase" id="RU004253"/>
    </source>
</evidence>
<dbReference type="HAMAP" id="MF_00097">
    <property type="entry name" value="TMP_synthase"/>
    <property type="match status" value="1"/>
</dbReference>
<keyword evidence="4 9" id="KW-0460">Magnesium</keyword>
<feature type="binding site" evidence="9">
    <location>
        <position position="115"/>
    </location>
    <ligand>
        <name>4-amino-2-methyl-5-(diphosphooxymethyl)pyrimidine</name>
        <dbReference type="ChEBI" id="CHEBI:57841"/>
    </ligand>
</feature>
<comment type="pathway">
    <text evidence="1 9 11">Cofactor biosynthesis; thiamine diphosphate biosynthesis; thiamine phosphate from 4-amino-2-methyl-5-diphosphomethylpyrimidine and 4-methyl-5-(2-phosphoethyl)-thiazole: step 1/1.</text>
</comment>
<comment type="catalytic activity">
    <reaction evidence="6 9 10">
        <text>4-methyl-5-(2-phosphooxyethyl)-thiazole + 4-amino-2-methyl-5-(diphosphooxymethyl)pyrimidine + H(+) = thiamine phosphate + diphosphate</text>
        <dbReference type="Rhea" id="RHEA:22328"/>
        <dbReference type="ChEBI" id="CHEBI:15378"/>
        <dbReference type="ChEBI" id="CHEBI:33019"/>
        <dbReference type="ChEBI" id="CHEBI:37575"/>
        <dbReference type="ChEBI" id="CHEBI:57841"/>
        <dbReference type="ChEBI" id="CHEBI:58296"/>
        <dbReference type="EC" id="2.5.1.3"/>
    </reaction>
</comment>
<proteinExistence type="inferred from homology"/>
<dbReference type="GO" id="GO:0009229">
    <property type="term" value="P:thiamine diphosphate biosynthetic process"/>
    <property type="evidence" value="ECO:0007669"/>
    <property type="project" value="UniProtKB-UniRule"/>
</dbReference>
<keyword evidence="2 9" id="KW-0808">Transferase</keyword>
<dbReference type="UniPathway" id="UPA00060">
    <property type="reaction ID" value="UER00141"/>
</dbReference>
<dbReference type="Pfam" id="PF02581">
    <property type="entry name" value="TMP-TENI"/>
    <property type="match status" value="1"/>
</dbReference>
<dbReference type="AlphaFoldDB" id="A0A850HL54"/>
<dbReference type="PANTHER" id="PTHR20857">
    <property type="entry name" value="THIAMINE-PHOSPHATE PYROPHOSPHORYLASE"/>
    <property type="match status" value="1"/>
</dbReference>
<evidence type="ECO:0000256" key="8">
    <source>
        <dbReference type="ARBA" id="ARBA00047883"/>
    </source>
</evidence>
<feature type="domain" description="Thiamine phosphate synthase/TenI" evidence="12">
    <location>
        <begin position="14"/>
        <end position="194"/>
    </location>
</feature>
<comment type="function">
    <text evidence="9">Condenses 4-methyl-5-(beta-hydroxyethyl)thiazole monophosphate (THZ-P) and 2-methyl-4-amino-5-hydroxymethyl pyrimidine pyrophosphate (HMP-PP) to form thiamine monophosphate (TMP).</text>
</comment>
<dbReference type="GO" id="GO:0005737">
    <property type="term" value="C:cytoplasm"/>
    <property type="evidence" value="ECO:0007669"/>
    <property type="project" value="TreeGrafter"/>
</dbReference>
<dbReference type="Gene3D" id="3.20.20.70">
    <property type="entry name" value="Aldolase class I"/>
    <property type="match status" value="1"/>
</dbReference>
<dbReference type="Proteomes" id="UP000528555">
    <property type="component" value="Unassembled WGS sequence"/>
</dbReference>
<reference evidence="14" key="2">
    <citation type="submission" date="2020-02" db="EMBL/GenBank/DDBJ databases">
        <authorList>
            <person name="Littmann E."/>
            <person name="Sorbara M."/>
        </authorList>
    </citation>
    <scope>NUCLEOTIDE SEQUENCE</scope>
    <source>
        <strain evidence="14">MSK.17.11</strain>
        <strain evidence="13">MSK.17.38</strain>
    </source>
</reference>
<dbReference type="CDD" id="cd00564">
    <property type="entry name" value="TMP_TenI"/>
    <property type="match status" value="1"/>
</dbReference>
<feature type="binding site" evidence="9">
    <location>
        <begin position="44"/>
        <end position="48"/>
    </location>
    <ligand>
        <name>4-amino-2-methyl-5-(diphosphooxymethyl)pyrimidine</name>
        <dbReference type="ChEBI" id="CHEBI:57841"/>
    </ligand>
</feature>
<evidence type="ECO:0000256" key="10">
    <source>
        <dbReference type="RuleBase" id="RU003826"/>
    </source>
</evidence>
<evidence type="ECO:0000256" key="5">
    <source>
        <dbReference type="ARBA" id="ARBA00022977"/>
    </source>
</evidence>
<protein>
    <recommendedName>
        <fullName evidence="9">Thiamine-phosphate synthase</fullName>
        <shortName evidence="9">TP synthase</shortName>
        <shortName evidence="9">TPS</shortName>
        <ecNumber evidence="9">2.5.1.3</ecNumber>
    </recommendedName>
    <alternativeName>
        <fullName evidence="9">Thiamine-phosphate pyrophosphorylase</fullName>
        <shortName evidence="9">TMP pyrophosphorylase</shortName>
        <shortName evidence="9">TMP-PPase</shortName>
    </alternativeName>
</protein>
<evidence type="ECO:0000256" key="1">
    <source>
        <dbReference type="ARBA" id="ARBA00005165"/>
    </source>
</evidence>